<dbReference type="Proteomes" id="UP000036958">
    <property type="component" value="Unassembled WGS sequence"/>
</dbReference>
<evidence type="ECO:0000313" key="1">
    <source>
        <dbReference type="EMBL" id="KOH45103.1"/>
    </source>
</evidence>
<keyword evidence="2" id="KW-1185">Reference proteome</keyword>
<proteinExistence type="predicted"/>
<comment type="caution">
    <text evidence="1">The sequence shown here is derived from an EMBL/GenBank/DDBJ whole genome shotgun (WGS) entry which is preliminary data.</text>
</comment>
<organism evidence="1 2">
    <name type="scientific">Sunxiuqinia dokdonensis</name>
    <dbReference type="NCBI Taxonomy" id="1409788"/>
    <lineage>
        <taxon>Bacteria</taxon>
        <taxon>Pseudomonadati</taxon>
        <taxon>Bacteroidota</taxon>
        <taxon>Bacteroidia</taxon>
        <taxon>Marinilabiliales</taxon>
        <taxon>Prolixibacteraceae</taxon>
        <taxon>Sunxiuqinia</taxon>
    </lineage>
</organism>
<dbReference type="AlphaFoldDB" id="A0A0L8V9P8"/>
<protein>
    <submittedName>
        <fullName evidence="1">Uncharacterized protein</fullName>
    </submittedName>
</protein>
<gene>
    <name evidence="1" type="ORF">NC99_19650</name>
</gene>
<reference evidence="2" key="1">
    <citation type="submission" date="2015-07" db="EMBL/GenBank/DDBJ databases">
        <title>Genome sequencing of Sunxiuqinia dokdonensis strain SK.</title>
        <authorList>
            <person name="Ahn S."/>
            <person name="Kim B.-C."/>
        </authorList>
    </citation>
    <scope>NUCLEOTIDE SEQUENCE [LARGE SCALE GENOMIC DNA]</scope>
    <source>
        <strain evidence="2">SK</strain>
    </source>
</reference>
<dbReference type="EMBL" id="LGIA01000148">
    <property type="protein sequence ID" value="KOH45103.1"/>
    <property type="molecule type" value="Genomic_DNA"/>
</dbReference>
<name>A0A0L8V9P8_9BACT</name>
<sequence length="42" mass="5040">MHLFDYGTTFSKTSEKPLKIDRRFLGLPARFNKILRMSYCRT</sequence>
<accession>A0A0L8V9P8</accession>
<evidence type="ECO:0000313" key="2">
    <source>
        <dbReference type="Proteomes" id="UP000036958"/>
    </source>
</evidence>
<dbReference type="STRING" id="1409788.NC99_19650"/>